<dbReference type="RefSeq" id="WP_072311576.1">
    <property type="nucleotide sequence ID" value="NZ_FPIW01000012.1"/>
</dbReference>
<dbReference type="Gene3D" id="3.90.180.10">
    <property type="entry name" value="Medium-chain alcohol dehydrogenases, catalytic domain"/>
    <property type="match status" value="1"/>
</dbReference>
<protein>
    <submittedName>
        <fullName evidence="3">Crotonyl-CoA carboxylase/reductase</fullName>
    </submittedName>
</protein>
<dbReference type="InterPro" id="IPR013154">
    <property type="entry name" value="ADH-like_N"/>
</dbReference>
<feature type="domain" description="Enoyl reductase (ER)" evidence="2">
    <location>
        <begin position="42"/>
        <end position="408"/>
    </location>
</feature>
<dbReference type="InterPro" id="IPR051603">
    <property type="entry name" value="Zinc-ADH_QOR/CCCR"/>
</dbReference>
<sequence length="441" mass="48857">MNSLSSVSDAITPLEKQKVMRAVVLYKAEDEKLMAIADEDERLRAAIHVERDIPIPVPGTGEVLVKVMAGALNFNTLWALKRKPVSTFDRLARFAKIDPDAVRHNLDYQIMGSDGAGIVVKVGEGVTNCRPGDHIVVYPVVFNHQSPEAMEDYLFDDHSRIWGYETNFGSFSDYCLIRATQVLPKPRHLSWAEAAALPGANSTVYRMLISPNGAQIKIGESVLIWGASGGIGSMAVQYALRTGAFPVAVVSSEEKAELVRALGCRAVIVRPNEENEFVNDDGTPDMRRLVRFRREVLQANGGKAPDVVFEHPGRGTFYASVFVAANRGRIVTCGSTTGYDHLYDNRYLWMYGKRIIGSHCASWNEAARANDLICKGLIMPEISSAFSLDRFEDAVEELKNNHVGKVAILCNAETIDEGVEDMEFRNAIGEKQFRIFRKKGK</sequence>
<dbReference type="NCBIfam" id="TIGR01751">
    <property type="entry name" value="crot-CoA-red"/>
    <property type="match status" value="1"/>
</dbReference>
<dbReference type="Pfam" id="PF00107">
    <property type="entry name" value="ADH_zinc_N"/>
    <property type="match status" value="1"/>
</dbReference>
<evidence type="ECO:0000313" key="3">
    <source>
        <dbReference type="EMBL" id="SFW36315.1"/>
    </source>
</evidence>
<dbReference type="SUPFAM" id="SSF50129">
    <property type="entry name" value="GroES-like"/>
    <property type="match status" value="1"/>
</dbReference>
<gene>
    <name evidence="3" type="ORF">SAMN02910291_01008</name>
</gene>
<evidence type="ECO:0000259" key="2">
    <source>
        <dbReference type="SMART" id="SM00829"/>
    </source>
</evidence>
<comment type="caution">
    <text evidence="3">The sequence shown here is derived from an EMBL/GenBank/DDBJ whole genome shotgun (WGS) entry which is preliminary data.</text>
</comment>
<dbReference type="InterPro" id="IPR011032">
    <property type="entry name" value="GroES-like_sf"/>
</dbReference>
<dbReference type="Pfam" id="PF08240">
    <property type="entry name" value="ADH_N"/>
    <property type="match status" value="1"/>
</dbReference>
<dbReference type="PANTHER" id="PTHR44154">
    <property type="entry name" value="QUINONE OXIDOREDUCTASE"/>
    <property type="match status" value="1"/>
</dbReference>
<dbReference type="Gene3D" id="3.40.50.720">
    <property type="entry name" value="NAD(P)-binding Rossmann-like Domain"/>
    <property type="match status" value="1"/>
</dbReference>
<dbReference type="AlphaFoldDB" id="A0AA94HS31"/>
<evidence type="ECO:0000256" key="1">
    <source>
        <dbReference type="ARBA" id="ARBA00022857"/>
    </source>
</evidence>
<keyword evidence="1" id="KW-0521">NADP</keyword>
<dbReference type="GO" id="GO:0043880">
    <property type="term" value="F:crotonyl-CoA reductase activity"/>
    <property type="evidence" value="ECO:0007669"/>
    <property type="project" value="InterPro"/>
</dbReference>
<dbReference type="InterPro" id="IPR013149">
    <property type="entry name" value="ADH-like_C"/>
</dbReference>
<dbReference type="EMBL" id="FPIW01000012">
    <property type="protein sequence ID" value="SFW36315.1"/>
    <property type="molecule type" value="Genomic_DNA"/>
</dbReference>
<dbReference type="PANTHER" id="PTHR44154:SF1">
    <property type="entry name" value="QUINONE OXIDOREDUCTASE"/>
    <property type="match status" value="1"/>
</dbReference>
<reference evidence="4" key="1">
    <citation type="submission" date="2016-11" db="EMBL/GenBank/DDBJ databases">
        <authorList>
            <person name="Jaros S."/>
            <person name="Januszkiewicz K."/>
            <person name="Wedrychowicz H."/>
        </authorList>
    </citation>
    <scope>NUCLEOTIDE SEQUENCE [LARGE SCALE GENOMIC DNA]</scope>
    <source>
        <strain evidence="4">DSM 7057</strain>
    </source>
</reference>
<evidence type="ECO:0000313" key="4">
    <source>
        <dbReference type="Proteomes" id="UP000182680"/>
    </source>
</evidence>
<dbReference type="InterPro" id="IPR010085">
    <property type="entry name" value="Crot_CoA_red"/>
</dbReference>
<dbReference type="InterPro" id="IPR036291">
    <property type="entry name" value="NAD(P)-bd_dom_sf"/>
</dbReference>
<proteinExistence type="predicted"/>
<accession>A0AA94HS31</accession>
<dbReference type="Proteomes" id="UP000182680">
    <property type="component" value="Unassembled WGS sequence"/>
</dbReference>
<organism evidence="3 4">
    <name type="scientific">Desulfovibrio desulfuricans</name>
    <dbReference type="NCBI Taxonomy" id="876"/>
    <lineage>
        <taxon>Bacteria</taxon>
        <taxon>Pseudomonadati</taxon>
        <taxon>Thermodesulfobacteriota</taxon>
        <taxon>Desulfovibrionia</taxon>
        <taxon>Desulfovibrionales</taxon>
        <taxon>Desulfovibrionaceae</taxon>
        <taxon>Desulfovibrio</taxon>
    </lineage>
</organism>
<dbReference type="SMART" id="SM00829">
    <property type="entry name" value="PKS_ER"/>
    <property type="match status" value="1"/>
</dbReference>
<name>A0AA94HS31_DESDE</name>
<dbReference type="InterPro" id="IPR020843">
    <property type="entry name" value="ER"/>
</dbReference>
<dbReference type="SUPFAM" id="SSF51735">
    <property type="entry name" value="NAD(P)-binding Rossmann-fold domains"/>
    <property type="match status" value="1"/>
</dbReference>